<evidence type="ECO:0000313" key="12">
    <source>
        <dbReference type="EMBL" id="CAD8475656.1"/>
    </source>
</evidence>
<proteinExistence type="inferred from homology"/>
<feature type="transmembrane region" description="Helical" evidence="9">
    <location>
        <begin position="390"/>
        <end position="410"/>
    </location>
</feature>
<keyword evidence="5 9" id="KW-0472">Membrane</keyword>
<dbReference type="Pfam" id="PF08016">
    <property type="entry name" value="PKD_channel"/>
    <property type="match status" value="1"/>
</dbReference>
<dbReference type="EMBL" id="HBEO01008490">
    <property type="protein sequence ID" value="CAD8475656.1"/>
    <property type="molecule type" value="Transcribed_RNA"/>
</dbReference>
<evidence type="ECO:0000256" key="6">
    <source>
        <dbReference type="ARBA" id="ARBA00023180"/>
    </source>
</evidence>
<feature type="transmembrane region" description="Helical" evidence="9">
    <location>
        <begin position="492"/>
        <end position="519"/>
    </location>
</feature>
<accession>A0A7S0E768</accession>
<dbReference type="GO" id="GO:0016020">
    <property type="term" value="C:membrane"/>
    <property type="evidence" value="ECO:0007669"/>
    <property type="project" value="UniProtKB-SubCell"/>
</dbReference>
<keyword evidence="4 9" id="KW-1133">Transmembrane helix</keyword>
<evidence type="ECO:0000256" key="8">
    <source>
        <dbReference type="SAM" id="Coils"/>
    </source>
</evidence>
<keyword evidence="8" id="KW-0175">Coiled coil</keyword>
<dbReference type="InterPro" id="IPR046791">
    <property type="entry name" value="Polycystin_dom"/>
</dbReference>
<keyword evidence="3 9" id="KW-0812">Transmembrane</keyword>
<gene>
    <name evidence="12" type="ORF">HPHI1048_LOCUS5908</name>
</gene>
<evidence type="ECO:0000256" key="5">
    <source>
        <dbReference type="ARBA" id="ARBA00023136"/>
    </source>
</evidence>
<keyword evidence="6" id="KW-0325">Glycoprotein</keyword>
<feature type="transmembrane region" description="Helical" evidence="9">
    <location>
        <begin position="291"/>
        <end position="308"/>
    </location>
</feature>
<dbReference type="Gene3D" id="1.10.287.70">
    <property type="match status" value="1"/>
</dbReference>
<evidence type="ECO:0000259" key="11">
    <source>
        <dbReference type="Pfam" id="PF20519"/>
    </source>
</evidence>
<sequence>MVSQLELEQYVDPSRSSNVNVEKICQVAKIKLKHAELANGLIRFVFFSAVYMTVVYYQRNSEMASDIDGMLRKIVLETQYRDPWSFEQKTFQDISTVDEFWDWHLYALLPKILKDDYYNGDPVPTSDYGTIHMYSRIINEIRLIQRRAKNGTCDALPYLSNFSSECYGSTYFDGTWGNVDTELFIGRDQKSIYVYESFPSGSPGIPSTNGYFQYLPKNYTEAVAKLRELRSNEWINEGTQFYSLDFTVYNSNSRLFATVLLKVWISNTGNFKMAYQCSTVPSALYEAWQDYIRMAGEILVVIFWFFFVKREIERVGELAEGYGYLSAYLFHNSINAIKVLQVLDFFACFVLWIVIITDPVRNNLVINTNDVRPLNGKFVDFSSLHLKLKLYFICTSVQFAFFMFRLLYYFNMNYTLSKLTATFTKMKNGFILFSIVLLLLYIGFLLMGMLIFGDKFEGFSSFSLGLITVFEYMTGSTNYEELAQVSDAGAPIFFYPFVFIMVIVILNITIAIIMDGYAAMCESRKEMEKSVFKDLVGYSVFEQMYWGFLRRIFYIRSILPQDFQKRLNRVSKLRILQIFRSLEDRTCIDFYELEALVAMNHNVSSMTLIEVINEYDAWIPKNQPDKRGGALEAAQEDKMDAVPQALQSLREMLREIANANQDLQGRVEALLRRVPADPYY</sequence>
<dbReference type="InterPro" id="IPR003915">
    <property type="entry name" value="PKD_2"/>
</dbReference>
<organism evidence="12">
    <name type="scientific">Hanusia phi</name>
    <dbReference type="NCBI Taxonomy" id="3032"/>
    <lineage>
        <taxon>Eukaryota</taxon>
        <taxon>Cryptophyceae</taxon>
        <taxon>Pyrenomonadales</taxon>
        <taxon>Geminigeraceae</taxon>
        <taxon>Hanusia</taxon>
    </lineage>
</organism>
<name>A0A7S0E768_9CRYP</name>
<feature type="domain" description="Polycystin" evidence="11">
    <location>
        <begin position="91"/>
        <end position="279"/>
    </location>
</feature>
<dbReference type="PANTHER" id="PTHR10877">
    <property type="entry name" value="POLYCYSTIN FAMILY MEMBER"/>
    <property type="match status" value="1"/>
</dbReference>
<evidence type="ECO:0000256" key="4">
    <source>
        <dbReference type="ARBA" id="ARBA00022989"/>
    </source>
</evidence>
<evidence type="ECO:0000256" key="7">
    <source>
        <dbReference type="PIRSR" id="PIRSR603915-2"/>
    </source>
</evidence>
<evidence type="ECO:0000256" key="2">
    <source>
        <dbReference type="ARBA" id="ARBA00007200"/>
    </source>
</evidence>
<evidence type="ECO:0000259" key="10">
    <source>
        <dbReference type="Pfam" id="PF08016"/>
    </source>
</evidence>
<feature type="coiled-coil region" evidence="8">
    <location>
        <begin position="642"/>
        <end position="673"/>
    </location>
</feature>
<comment type="subcellular location">
    <subcellularLocation>
        <location evidence="1">Membrane</location>
        <topology evidence="1">Multi-pass membrane protein</topology>
    </subcellularLocation>
</comment>
<evidence type="ECO:0000256" key="1">
    <source>
        <dbReference type="ARBA" id="ARBA00004141"/>
    </source>
</evidence>
<dbReference type="PANTHER" id="PTHR10877:SF183">
    <property type="entry name" value="AT14535P-RELATED"/>
    <property type="match status" value="1"/>
</dbReference>
<evidence type="ECO:0000256" key="9">
    <source>
        <dbReference type="SAM" id="Phobius"/>
    </source>
</evidence>
<dbReference type="AlphaFoldDB" id="A0A7S0E768"/>
<feature type="disulfide bond" evidence="7">
    <location>
        <begin position="153"/>
        <end position="166"/>
    </location>
</feature>
<feature type="transmembrane region" description="Helical" evidence="9">
    <location>
        <begin position="339"/>
        <end position="357"/>
    </location>
</feature>
<feature type="transmembrane region" description="Helical" evidence="9">
    <location>
        <begin position="430"/>
        <end position="452"/>
    </location>
</feature>
<evidence type="ECO:0008006" key="13">
    <source>
        <dbReference type="Google" id="ProtNLM"/>
    </source>
</evidence>
<dbReference type="GO" id="GO:0005509">
    <property type="term" value="F:calcium ion binding"/>
    <property type="evidence" value="ECO:0007669"/>
    <property type="project" value="InterPro"/>
</dbReference>
<feature type="domain" description="Polycystin cation channel PKD1/PKD2" evidence="10">
    <location>
        <begin position="295"/>
        <end position="520"/>
    </location>
</feature>
<reference evidence="12" key="1">
    <citation type="submission" date="2021-01" db="EMBL/GenBank/DDBJ databases">
        <authorList>
            <person name="Corre E."/>
            <person name="Pelletier E."/>
            <person name="Niang G."/>
            <person name="Scheremetjew M."/>
            <person name="Finn R."/>
            <person name="Kale V."/>
            <person name="Holt S."/>
            <person name="Cochrane G."/>
            <person name="Meng A."/>
            <person name="Brown T."/>
            <person name="Cohen L."/>
        </authorList>
    </citation>
    <scope>NUCLEOTIDE SEQUENCE</scope>
    <source>
        <strain evidence="12">CCMP325</strain>
    </source>
</reference>
<dbReference type="InterPro" id="IPR051223">
    <property type="entry name" value="Polycystin"/>
</dbReference>
<protein>
    <recommendedName>
        <fullName evidence="13">Polycystin cation channel PKD1/PKD2 domain-containing protein</fullName>
    </recommendedName>
</protein>
<dbReference type="Pfam" id="PF20519">
    <property type="entry name" value="Polycystin_dom"/>
    <property type="match status" value="1"/>
</dbReference>
<dbReference type="InterPro" id="IPR013122">
    <property type="entry name" value="PKD1_2_channel"/>
</dbReference>
<evidence type="ECO:0000256" key="3">
    <source>
        <dbReference type="ARBA" id="ARBA00022692"/>
    </source>
</evidence>
<comment type="similarity">
    <text evidence="2">Belongs to the polycystin family.</text>
</comment>
<dbReference type="PRINTS" id="PR01433">
    <property type="entry name" value="POLYCYSTIN2"/>
</dbReference>